<evidence type="ECO:0000313" key="3">
    <source>
        <dbReference type="Proteomes" id="UP000386466"/>
    </source>
</evidence>
<dbReference type="AlphaFoldDB" id="A0A485MGA3"/>
<feature type="compositionally biased region" description="Gly residues" evidence="1">
    <location>
        <begin position="76"/>
        <end position="87"/>
    </location>
</feature>
<dbReference type="EMBL" id="CAAGRJ010001337">
    <property type="protein sequence ID" value="VFV19018.1"/>
    <property type="molecule type" value="Genomic_DNA"/>
</dbReference>
<gene>
    <name evidence="2" type="ORF">LYPA_23C012834</name>
</gene>
<organism evidence="2 3">
    <name type="scientific">Lynx pardinus</name>
    <name type="common">Iberian lynx</name>
    <name type="synonym">Felis pardina</name>
    <dbReference type="NCBI Taxonomy" id="191816"/>
    <lineage>
        <taxon>Eukaryota</taxon>
        <taxon>Metazoa</taxon>
        <taxon>Chordata</taxon>
        <taxon>Craniata</taxon>
        <taxon>Vertebrata</taxon>
        <taxon>Euteleostomi</taxon>
        <taxon>Mammalia</taxon>
        <taxon>Eutheria</taxon>
        <taxon>Laurasiatheria</taxon>
        <taxon>Carnivora</taxon>
        <taxon>Feliformia</taxon>
        <taxon>Felidae</taxon>
        <taxon>Felinae</taxon>
        <taxon>Lynx</taxon>
    </lineage>
</organism>
<evidence type="ECO:0000256" key="1">
    <source>
        <dbReference type="SAM" id="MobiDB-lite"/>
    </source>
</evidence>
<dbReference type="Proteomes" id="UP000386466">
    <property type="component" value="Unassembled WGS sequence"/>
</dbReference>
<evidence type="ECO:0000313" key="2">
    <source>
        <dbReference type="EMBL" id="VFV19018.1"/>
    </source>
</evidence>
<sequence>MPPRRTRRQRRLRGLRRQWRRAERCAPRAAAAAARWVRQVKEPGATPSGAPCPGAMHCEVADAHSDKRPKEALGAPGSGRGPTGLGGTHMAFRVTVSGGGCVDGGPRDLLPRPPVPPPCAHDLLRPRSPRDYGPSKATAGKGKSALANVSGRRSGVRRHWDDATSWTNIVIIYNKNHDLFMAESRLSRFQAAGKAKLPDAAFFFLLIKHPTLCFWKS</sequence>
<protein>
    <submittedName>
        <fullName evidence="2">Low quality protein: zinc finger</fullName>
    </submittedName>
</protein>
<keyword evidence="3" id="KW-1185">Reference proteome</keyword>
<accession>A0A485MGA3</accession>
<name>A0A485MGA3_LYNPA</name>
<feature type="region of interest" description="Disordered" evidence="1">
    <location>
        <begin position="66"/>
        <end position="88"/>
    </location>
</feature>
<proteinExistence type="predicted"/>
<reference evidence="2 3" key="1">
    <citation type="submission" date="2019-01" db="EMBL/GenBank/DDBJ databases">
        <authorList>
            <person name="Alioto T."/>
            <person name="Alioto T."/>
        </authorList>
    </citation>
    <scope>NUCLEOTIDE SEQUENCE [LARGE SCALE GENOMIC DNA]</scope>
</reference>
<feature type="region of interest" description="Disordered" evidence="1">
    <location>
        <begin position="105"/>
        <end position="143"/>
    </location>
</feature>